<gene>
    <name evidence="2" type="ORF">QE152_g15447</name>
</gene>
<organism evidence="2 3">
    <name type="scientific">Popillia japonica</name>
    <name type="common">Japanese beetle</name>
    <dbReference type="NCBI Taxonomy" id="7064"/>
    <lineage>
        <taxon>Eukaryota</taxon>
        <taxon>Metazoa</taxon>
        <taxon>Ecdysozoa</taxon>
        <taxon>Arthropoda</taxon>
        <taxon>Hexapoda</taxon>
        <taxon>Insecta</taxon>
        <taxon>Pterygota</taxon>
        <taxon>Neoptera</taxon>
        <taxon>Endopterygota</taxon>
        <taxon>Coleoptera</taxon>
        <taxon>Polyphaga</taxon>
        <taxon>Scarabaeiformia</taxon>
        <taxon>Scarabaeidae</taxon>
        <taxon>Rutelinae</taxon>
        <taxon>Popillia</taxon>
    </lineage>
</organism>
<proteinExistence type="predicted"/>
<evidence type="ECO:0000256" key="1">
    <source>
        <dbReference type="SAM" id="MobiDB-lite"/>
    </source>
</evidence>
<keyword evidence="3" id="KW-1185">Reference proteome</keyword>
<name>A0AAW1L769_POPJA</name>
<sequence>MAGRTNIFVYDNGNHVEEMLNMLEDEEEDTIQKDFSDDVDTDVDTEDEDNIETQNNNSDTEEDNTTKWYIAPGSKRQQSGPHNLIRNLTGGIERRGTRKIP</sequence>
<reference evidence="2 3" key="1">
    <citation type="journal article" date="2024" name="BMC Genomics">
        <title>De novo assembly and annotation of Popillia japonica's genome with initial clues to its potential as an invasive pest.</title>
        <authorList>
            <person name="Cucini C."/>
            <person name="Boschi S."/>
            <person name="Funari R."/>
            <person name="Cardaioli E."/>
            <person name="Iannotti N."/>
            <person name="Marturano G."/>
            <person name="Paoli F."/>
            <person name="Bruttini M."/>
            <person name="Carapelli A."/>
            <person name="Frati F."/>
            <person name="Nardi F."/>
        </authorList>
    </citation>
    <scope>NUCLEOTIDE SEQUENCE [LARGE SCALE GENOMIC DNA]</scope>
    <source>
        <strain evidence="2">DMR45628</strain>
    </source>
</reference>
<dbReference type="Proteomes" id="UP001458880">
    <property type="component" value="Unassembled WGS sequence"/>
</dbReference>
<feature type="region of interest" description="Disordered" evidence="1">
    <location>
        <begin position="26"/>
        <end position="101"/>
    </location>
</feature>
<protein>
    <submittedName>
        <fullName evidence="2">Uncharacterized protein</fullName>
    </submittedName>
</protein>
<evidence type="ECO:0000313" key="3">
    <source>
        <dbReference type="Proteomes" id="UP001458880"/>
    </source>
</evidence>
<accession>A0AAW1L769</accession>
<feature type="compositionally biased region" description="Acidic residues" evidence="1">
    <location>
        <begin position="37"/>
        <end position="51"/>
    </location>
</feature>
<dbReference type="EMBL" id="JASPKY010000151">
    <property type="protein sequence ID" value="KAK9730198.1"/>
    <property type="molecule type" value="Genomic_DNA"/>
</dbReference>
<evidence type="ECO:0000313" key="2">
    <source>
        <dbReference type="EMBL" id="KAK9730198.1"/>
    </source>
</evidence>
<comment type="caution">
    <text evidence="2">The sequence shown here is derived from an EMBL/GenBank/DDBJ whole genome shotgun (WGS) entry which is preliminary data.</text>
</comment>
<dbReference type="AlphaFoldDB" id="A0AAW1L769"/>